<dbReference type="GO" id="GO:0046872">
    <property type="term" value="F:metal ion binding"/>
    <property type="evidence" value="ECO:0007669"/>
    <property type="project" value="UniProtKB-KW"/>
</dbReference>
<dbReference type="GO" id="GO:0016787">
    <property type="term" value="F:hydrolase activity"/>
    <property type="evidence" value="ECO:0007669"/>
    <property type="project" value="UniProtKB-KW"/>
</dbReference>
<accession>A0A285SW00</accession>
<dbReference type="STRING" id="538381.GCA_001696535_03548"/>
<gene>
    <name evidence="4" type="ORF">SAMN05421512_10728</name>
</gene>
<sequence length="424" mass="46428">MQTADELAQKVGDWVEQDRDEIVAFLSRFLQAKSPNPPGDTREASACVEQFLAAASLPYRVLSGQDHLPNIVGTLDSGRPGKHLVLNGHMDVFPAIEDIPGERSQWSGEVVDGRVYGRGAADMKCGTTAALFAYRYVARLLEQLSGRLTLTVVSDEETGGRWGTGYLMQAIPDEVLGDCCLDGEPSGLATLRFGEKGALRAVLTTKTRGGHGAYPHMSDSAIKIAADLVRELETLADLTPDLPEHILDVLSRPEIREATDKSLGAGACDVVDKATVNIGVIRGGLKVNMLPDECVLEVEIRMPPGLQRSLVERELLSIVARYPTTTWEIRDHHSYDSSWCDPQHEMVAILQQSAEAVTGLRPQPIISLGGSDTRYWRHRGIPAYLYGPSPKTMGRRDEHVTIEELITVVKVHAMSAVRYLNQAQ</sequence>
<dbReference type="OrthoDB" id="9809784at2"/>
<dbReference type="SUPFAM" id="SSF53187">
    <property type="entry name" value="Zn-dependent exopeptidases"/>
    <property type="match status" value="1"/>
</dbReference>
<organism evidence="4 5">
    <name type="scientific">Stappia indica</name>
    <dbReference type="NCBI Taxonomy" id="538381"/>
    <lineage>
        <taxon>Bacteria</taxon>
        <taxon>Pseudomonadati</taxon>
        <taxon>Pseudomonadota</taxon>
        <taxon>Alphaproteobacteria</taxon>
        <taxon>Hyphomicrobiales</taxon>
        <taxon>Stappiaceae</taxon>
        <taxon>Stappia</taxon>
    </lineage>
</organism>
<feature type="domain" description="Peptidase M20 dimerisation" evidence="3">
    <location>
        <begin position="194"/>
        <end position="320"/>
    </location>
</feature>
<dbReference type="Pfam" id="PF07687">
    <property type="entry name" value="M20_dimer"/>
    <property type="match status" value="1"/>
</dbReference>
<dbReference type="Gene3D" id="3.30.70.360">
    <property type="match status" value="1"/>
</dbReference>
<dbReference type="PANTHER" id="PTHR43808">
    <property type="entry name" value="ACETYLORNITHINE DEACETYLASE"/>
    <property type="match status" value="1"/>
</dbReference>
<evidence type="ECO:0000259" key="3">
    <source>
        <dbReference type="Pfam" id="PF07687"/>
    </source>
</evidence>
<dbReference type="Gene3D" id="3.40.630.10">
    <property type="entry name" value="Zn peptidases"/>
    <property type="match status" value="2"/>
</dbReference>
<dbReference type="InterPro" id="IPR036264">
    <property type="entry name" value="Bact_exopeptidase_dim_dom"/>
</dbReference>
<evidence type="ECO:0000256" key="1">
    <source>
        <dbReference type="ARBA" id="ARBA00022723"/>
    </source>
</evidence>
<dbReference type="EMBL" id="OBML01000007">
    <property type="protein sequence ID" value="SOC12762.1"/>
    <property type="molecule type" value="Genomic_DNA"/>
</dbReference>
<keyword evidence="2" id="KW-0378">Hydrolase</keyword>
<dbReference type="AlphaFoldDB" id="A0A285SW00"/>
<proteinExistence type="predicted"/>
<dbReference type="InterPro" id="IPR011650">
    <property type="entry name" value="Peptidase_M20_dimer"/>
</dbReference>
<reference evidence="4 5" key="1">
    <citation type="submission" date="2017-08" db="EMBL/GenBank/DDBJ databases">
        <authorList>
            <person name="de Groot N.N."/>
        </authorList>
    </citation>
    <scope>NUCLEOTIDE SEQUENCE [LARGE SCALE GENOMIC DNA]</scope>
    <source>
        <strain evidence="4 5">USBA 352</strain>
    </source>
</reference>
<evidence type="ECO:0000313" key="5">
    <source>
        <dbReference type="Proteomes" id="UP000219331"/>
    </source>
</evidence>
<dbReference type="Pfam" id="PF01546">
    <property type="entry name" value="Peptidase_M20"/>
    <property type="match status" value="1"/>
</dbReference>
<dbReference type="InterPro" id="IPR050072">
    <property type="entry name" value="Peptidase_M20A"/>
</dbReference>
<dbReference type="InterPro" id="IPR002933">
    <property type="entry name" value="Peptidase_M20"/>
</dbReference>
<evidence type="ECO:0000313" key="4">
    <source>
        <dbReference type="EMBL" id="SOC12762.1"/>
    </source>
</evidence>
<keyword evidence="1" id="KW-0479">Metal-binding</keyword>
<protein>
    <submittedName>
        <fullName evidence="4">Succinyl-diaminopimelate desuccinylase</fullName>
    </submittedName>
</protein>
<keyword evidence="5" id="KW-1185">Reference proteome</keyword>
<dbReference type="RefSeq" id="WP_067222838.1">
    <property type="nucleotide sequence ID" value="NZ_MBQE01000005.1"/>
</dbReference>
<dbReference type="SUPFAM" id="SSF55031">
    <property type="entry name" value="Bacterial exopeptidase dimerisation domain"/>
    <property type="match status" value="1"/>
</dbReference>
<name>A0A285SW00_9HYPH</name>
<evidence type="ECO:0000256" key="2">
    <source>
        <dbReference type="ARBA" id="ARBA00022801"/>
    </source>
</evidence>
<dbReference type="PANTHER" id="PTHR43808:SF32">
    <property type="entry name" value="ARGE_DAPE-RELATED DEACYLASE"/>
    <property type="match status" value="1"/>
</dbReference>
<dbReference type="Proteomes" id="UP000219331">
    <property type="component" value="Unassembled WGS sequence"/>
</dbReference>